<organism evidence="1 2">
    <name type="scientific">Mesorhizobium kowhaii</name>
    <dbReference type="NCBI Taxonomy" id="1300272"/>
    <lineage>
        <taxon>Bacteria</taxon>
        <taxon>Pseudomonadati</taxon>
        <taxon>Pseudomonadota</taxon>
        <taxon>Alphaproteobacteria</taxon>
        <taxon>Hyphomicrobiales</taxon>
        <taxon>Phyllobacteriaceae</taxon>
        <taxon>Mesorhizobium</taxon>
    </lineage>
</organism>
<dbReference type="Proteomes" id="UP000248616">
    <property type="component" value="Unassembled WGS sequence"/>
</dbReference>
<proteinExistence type="predicted"/>
<gene>
    <name evidence="1" type="ORF">B5V02_25975</name>
</gene>
<reference evidence="2" key="1">
    <citation type="submission" date="2017-03" db="EMBL/GenBank/DDBJ databases">
        <authorList>
            <person name="Safronova V.I."/>
            <person name="Sazanova A.L."/>
            <person name="Chirak E.R."/>
        </authorList>
    </citation>
    <scope>NUCLEOTIDE SEQUENCE [LARGE SCALE GENOMIC DNA]</scope>
    <source>
        <strain evidence="2">Ach-343</strain>
    </source>
</reference>
<keyword evidence="2" id="KW-1185">Reference proteome</keyword>
<name>A0A2W7CH11_9HYPH</name>
<dbReference type="EMBL" id="MZXV01000056">
    <property type="protein sequence ID" value="PZV35773.1"/>
    <property type="molecule type" value="Genomic_DNA"/>
</dbReference>
<evidence type="ECO:0000313" key="2">
    <source>
        <dbReference type="Proteomes" id="UP000248616"/>
    </source>
</evidence>
<evidence type="ECO:0000313" key="1">
    <source>
        <dbReference type="EMBL" id="PZV35773.1"/>
    </source>
</evidence>
<dbReference type="AlphaFoldDB" id="A0A2W7CH11"/>
<sequence>MHVAQKWPRFWDNDMHKNKDLKRVA</sequence>
<accession>A0A2W7CH11</accession>
<protein>
    <submittedName>
        <fullName evidence="1">Uncharacterized protein</fullName>
    </submittedName>
</protein>
<comment type="caution">
    <text evidence="1">The sequence shown here is derived from an EMBL/GenBank/DDBJ whole genome shotgun (WGS) entry which is preliminary data.</text>
</comment>